<dbReference type="Pfam" id="PF08699">
    <property type="entry name" value="ArgoL1"/>
    <property type="match status" value="1"/>
</dbReference>
<dbReference type="InterPro" id="IPR032473">
    <property type="entry name" value="Argonaute_Mid_dom"/>
</dbReference>
<comment type="caution">
    <text evidence="3">The sequence shown here is derived from an EMBL/GenBank/DDBJ whole genome shotgun (WGS) entry which is preliminary data.</text>
</comment>
<evidence type="ECO:0000256" key="1">
    <source>
        <dbReference type="SAM" id="SignalP"/>
    </source>
</evidence>
<dbReference type="Pfam" id="PF16488">
    <property type="entry name" value="ArgoL2"/>
    <property type="match status" value="1"/>
</dbReference>
<keyword evidence="4" id="KW-1185">Reference proteome</keyword>
<gene>
    <name evidence="3" type="ORF">IFM89_001557</name>
</gene>
<dbReference type="GO" id="GO:0003676">
    <property type="term" value="F:nucleic acid binding"/>
    <property type="evidence" value="ECO:0007669"/>
    <property type="project" value="InterPro"/>
</dbReference>
<dbReference type="SMART" id="SM01163">
    <property type="entry name" value="DUF1785"/>
    <property type="match status" value="1"/>
</dbReference>
<dbReference type="SUPFAM" id="SSF53098">
    <property type="entry name" value="Ribonuclease H-like"/>
    <property type="match status" value="1"/>
</dbReference>
<dbReference type="InterPro" id="IPR014811">
    <property type="entry name" value="ArgoL1"/>
</dbReference>
<reference evidence="3 4" key="1">
    <citation type="submission" date="2020-10" db="EMBL/GenBank/DDBJ databases">
        <title>The Coptis chinensis genome and diversification of protoberbering-type alkaloids.</title>
        <authorList>
            <person name="Wang B."/>
            <person name="Shu S."/>
            <person name="Song C."/>
            <person name="Liu Y."/>
        </authorList>
    </citation>
    <scope>NUCLEOTIDE SEQUENCE [LARGE SCALE GENOMIC DNA]</scope>
    <source>
        <strain evidence="3">HL-2020</strain>
        <tissue evidence="3">Leaf</tissue>
    </source>
</reference>
<evidence type="ECO:0000313" key="4">
    <source>
        <dbReference type="Proteomes" id="UP000631114"/>
    </source>
</evidence>
<dbReference type="Proteomes" id="UP000631114">
    <property type="component" value="Unassembled WGS sequence"/>
</dbReference>
<dbReference type="Gene3D" id="3.40.50.2300">
    <property type="match status" value="1"/>
</dbReference>
<accession>A0A835HAC7</accession>
<dbReference type="InterPro" id="IPR036085">
    <property type="entry name" value="PAZ_dom_sf"/>
</dbReference>
<sequence length="353" mass="39675">MRIDIILLLLLNFVDVGGGVTACRGFHSSFRTTQGGLLLNMDVSSTMILTPGPVLDFLLTNQNLRDPRQIDWGRAIKNYRYDDDAMVKACGISVEKQLTAVEGRVLNAPKLFTVEDLKVSNSEDCIPRNGRWNFNQKRLFSPIEIKRWAVVNFSVRCDTSHLSRDLINCGRSKGIKIERPHSLIEEDPRWRRSGPVVRVEKVFQLIKEKLPGLPQFLLCVLPERKNCDVYGPWKKKNLSEMGIFTGCISPMKINDQYLTNVLLKINSKLGGVNSLLDVEHIPTLPLLKSSPTLILGMDVSHGSPGQSDIPSIADVVGSRSWPLISRYRASVRTQSPKVEMIEGPFVFASYKRT</sequence>
<dbReference type="InterPro" id="IPR012337">
    <property type="entry name" value="RNaseH-like_sf"/>
</dbReference>
<dbReference type="OrthoDB" id="1654885at2759"/>
<evidence type="ECO:0000259" key="2">
    <source>
        <dbReference type="PROSITE" id="PS50822"/>
    </source>
</evidence>
<keyword evidence="1" id="KW-0732">Signal</keyword>
<feature type="domain" description="Piwi" evidence="2">
    <location>
        <begin position="216"/>
        <end position="353"/>
    </location>
</feature>
<feature type="chain" id="PRO_5032732121" description="Piwi domain-containing protein" evidence="1">
    <location>
        <begin position="20"/>
        <end position="353"/>
    </location>
</feature>
<dbReference type="PROSITE" id="PS50822">
    <property type="entry name" value="PIWI"/>
    <property type="match status" value="1"/>
</dbReference>
<dbReference type="Pfam" id="PF02171">
    <property type="entry name" value="Piwi"/>
    <property type="match status" value="1"/>
</dbReference>
<dbReference type="InterPro" id="IPR036397">
    <property type="entry name" value="RNaseH_sf"/>
</dbReference>
<dbReference type="SUPFAM" id="SSF101690">
    <property type="entry name" value="PAZ domain"/>
    <property type="match status" value="1"/>
</dbReference>
<dbReference type="InterPro" id="IPR003165">
    <property type="entry name" value="Piwi"/>
</dbReference>
<dbReference type="Gene3D" id="3.30.420.10">
    <property type="entry name" value="Ribonuclease H-like superfamily/Ribonuclease H"/>
    <property type="match status" value="1"/>
</dbReference>
<proteinExistence type="predicted"/>
<dbReference type="AlphaFoldDB" id="A0A835HAC7"/>
<organism evidence="3 4">
    <name type="scientific">Coptis chinensis</name>
    <dbReference type="NCBI Taxonomy" id="261450"/>
    <lineage>
        <taxon>Eukaryota</taxon>
        <taxon>Viridiplantae</taxon>
        <taxon>Streptophyta</taxon>
        <taxon>Embryophyta</taxon>
        <taxon>Tracheophyta</taxon>
        <taxon>Spermatophyta</taxon>
        <taxon>Magnoliopsida</taxon>
        <taxon>Ranunculales</taxon>
        <taxon>Ranunculaceae</taxon>
        <taxon>Coptidoideae</taxon>
        <taxon>Coptis</taxon>
    </lineage>
</organism>
<dbReference type="PANTHER" id="PTHR22891">
    <property type="entry name" value="EUKARYOTIC TRANSLATION INITIATION FACTOR 2C"/>
    <property type="match status" value="1"/>
</dbReference>
<dbReference type="Pfam" id="PF16487">
    <property type="entry name" value="ArgoMid"/>
    <property type="match status" value="1"/>
</dbReference>
<evidence type="ECO:0000313" key="3">
    <source>
        <dbReference type="EMBL" id="KAF9595656.1"/>
    </source>
</evidence>
<name>A0A835HAC7_9MAGN</name>
<protein>
    <recommendedName>
        <fullName evidence="2">Piwi domain-containing protein</fullName>
    </recommendedName>
</protein>
<feature type="signal peptide" evidence="1">
    <location>
        <begin position="1"/>
        <end position="19"/>
    </location>
</feature>
<dbReference type="EMBL" id="JADFTS010000007">
    <property type="protein sequence ID" value="KAF9595656.1"/>
    <property type="molecule type" value="Genomic_DNA"/>
</dbReference>
<dbReference type="InterPro" id="IPR032472">
    <property type="entry name" value="ArgoL2"/>
</dbReference>